<keyword evidence="6" id="KW-1185">Reference proteome</keyword>
<accession>A0A371JLB0</accession>
<dbReference type="PANTHER" id="PTHR42756:SF1">
    <property type="entry name" value="TRANSCRIPTIONAL REPRESSOR OF EMRAB OPERON"/>
    <property type="match status" value="1"/>
</dbReference>
<reference evidence="5 6" key="1">
    <citation type="submission" date="2018-08" db="EMBL/GenBank/DDBJ databases">
        <title>Muricauda nanhaiensis sp. nov., isolated from seawater of the South China Sea.</title>
        <authorList>
            <person name="Dang Y."/>
        </authorList>
    </citation>
    <scope>NUCLEOTIDE SEQUENCE [LARGE SCALE GENOMIC DNA]</scope>
    <source>
        <strain evidence="5 6">SM1704</strain>
    </source>
</reference>
<keyword evidence="1" id="KW-0805">Transcription regulation</keyword>
<dbReference type="GO" id="GO:0003677">
    <property type="term" value="F:DNA binding"/>
    <property type="evidence" value="ECO:0007669"/>
    <property type="project" value="UniProtKB-KW"/>
</dbReference>
<dbReference type="InterPro" id="IPR023187">
    <property type="entry name" value="Tscrpt_reg_MarR-type_CS"/>
</dbReference>
<name>A0A371JLB0_9FLAO</name>
<comment type="caution">
    <text evidence="5">The sequence shown here is derived from an EMBL/GenBank/DDBJ whole genome shotgun (WGS) entry which is preliminary data.</text>
</comment>
<keyword evidence="3" id="KW-0804">Transcription</keyword>
<dbReference type="SMART" id="SM00347">
    <property type="entry name" value="HTH_MARR"/>
    <property type="match status" value="1"/>
</dbReference>
<evidence type="ECO:0000256" key="3">
    <source>
        <dbReference type="ARBA" id="ARBA00023163"/>
    </source>
</evidence>
<sequence>MLGLPSRTIFYLIERSIKEYRRFAQKNINELSHDITVDHALILFFIADNPNLSQSEIGNLIFKDNASVTRMIDLMIKNGFLQRDIHKEDRRKFRITLTPKGLQTKKGLKSIVQFNRAHALEGVSEAEIDQLATILEKIISNCTKT</sequence>
<dbReference type="EMBL" id="QTJX01000007">
    <property type="protein sequence ID" value="RDY57745.1"/>
    <property type="molecule type" value="Genomic_DNA"/>
</dbReference>
<dbReference type="SUPFAM" id="SSF46785">
    <property type="entry name" value="Winged helix' DNA-binding domain"/>
    <property type="match status" value="1"/>
</dbReference>
<dbReference type="Pfam" id="PF01047">
    <property type="entry name" value="MarR"/>
    <property type="match status" value="1"/>
</dbReference>
<evidence type="ECO:0000313" key="6">
    <source>
        <dbReference type="Proteomes" id="UP000261828"/>
    </source>
</evidence>
<dbReference type="InterPro" id="IPR036390">
    <property type="entry name" value="WH_DNA-bd_sf"/>
</dbReference>
<evidence type="ECO:0000256" key="1">
    <source>
        <dbReference type="ARBA" id="ARBA00023015"/>
    </source>
</evidence>
<keyword evidence="2" id="KW-0238">DNA-binding</keyword>
<dbReference type="InterPro" id="IPR036388">
    <property type="entry name" value="WH-like_DNA-bd_sf"/>
</dbReference>
<dbReference type="PROSITE" id="PS50995">
    <property type="entry name" value="HTH_MARR_2"/>
    <property type="match status" value="1"/>
</dbReference>
<gene>
    <name evidence="5" type="ORF">DX873_17760</name>
</gene>
<dbReference type="AlphaFoldDB" id="A0A371JLB0"/>
<dbReference type="InterPro" id="IPR000835">
    <property type="entry name" value="HTH_MarR-typ"/>
</dbReference>
<protein>
    <submittedName>
        <fullName evidence="5">MarR family transcriptional regulator</fullName>
    </submittedName>
</protein>
<dbReference type="Proteomes" id="UP000261828">
    <property type="component" value="Unassembled WGS sequence"/>
</dbReference>
<dbReference type="GO" id="GO:0003700">
    <property type="term" value="F:DNA-binding transcription factor activity"/>
    <property type="evidence" value="ECO:0007669"/>
    <property type="project" value="InterPro"/>
</dbReference>
<evidence type="ECO:0000256" key="2">
    <source>
        <dbReference type="ARBA" id="ARBA00023125"/>
    </source>
</evidence>
<dbReference type="PROSITE" id="PS01117">
    <property type="entry name" value="HTH_MARR_1"/>
    <property type="match status" value="1"/>
</dbReference>
<organism evidence="5 6">
    <name type="scientific">Flagellimonas nanhaiensis</name>
    <dbReference type="NCBI Taxonomy" id="2292706"/>
    <lineage>
        <taxon>Bacteria</taxon>
        <taxon>Pseudomonadati</taxon>
        <taxon>Bacteroidota</taxon>
        <taxon>Flavobacteriia</taxon>
        <taxon>Flavobacteriales</taxon>
        <taxon>Flavobacteriaceae</taxon>
        <taxon>Flagellimonas</taxon>
    </lineage>
</organism>
<dbReference type="Gene3D" id="1.10.10.10">
    <property type="entry name" value="Winged helix-like DNA-binding domain superfamily/Winged helix DNA-binding domain"/>
    <property type="match status" value="1"/>
</dbReference>
<proteinExistence type="predicted"/>
<evidence type="ECO:0000259" key="4">
    <source>
        <dbReference type="PROSITE" id="PS50995"/>
    </source>
</evidence>
<feature type="domain" description="HTH marR-type" evidence="4">
    <location>
        <begin position="6"/>
        <end position="140"/>
    </location>
</feature>
<evidence type="ECO:0000313" key="5">
    <source>
        <dbReference type="EMBL" id="RDY57745.1"/>
    </source>
</evidence>
<dbReference type="PANTHER" id="PTHR42756">
    <property type="entry name" value="TRANSCRIPTIONAL REGULATOR, MARR"/>
    <property type="match status" value="1"/>
</dbReference>
<dbReference type="PRINTS" id="PR00598">
    <property type="entry name" value="HTHMARR"/>
</dbReference>
<dbReference type="RefSeq" id="WP_116185844.1">
    <property type="nucleotide sequence ID" value="NZ_QTJX01000007.1"/>
</dbReference>
<dbReference type="OrthoDB" id="5327581at2"/>